<sequence>MATIKLRSKFIDIDWVISRNSNTPSGKVLFTLNERRTFNVMFKENSLLWIGRRSVSEGFL</sequence>
<name>A0A2D3T1H4_9ENTR</name>
<reference evidence="2" key="2">
    <citation type="submission" date="2017-11" db="EMBL/GenBank/DDBJ databases">
        <title>PacBio sequencing of new strain of the secondary endosymbiont Candidatus Hamiltonella defensa.</title>
        <authorList>
            <person name="Strand M.R."/>
            <person name="Oliver K."/>
        </authorList>
    </citation>
    <scope>NUCLEOTIDE SEQUENCE [LARGE SCALE GENOMIC DNA]</scope>
    <source>
        <strain evidence="2">A2C</strain>
    </source>
</reference>
<evidence type="ECO:0000313" key="2">
    <source>
        <dbReference type="Proteomes" id="UP000230008"/>
    </source>
</evidence>
<accession>A0A2D3T1H4</accession>
<evidence type="ECO:0000313" key="1">
    <source>
        <dbReference type="EMBL" id="ATW29662.1"/>
    </source>
</evidence>
<dbReference type="Proteomes" id="UP000230008">
    <property type="component" value="Chromosome"/>
</dbReference>
<gene>
    <name evidence="1" type="ORF">BJP41_04095</name>
</gene>
<organism evidence="1 2">
    <name type="scientific">Candidatus Williamhamiltonella defendens</name>
    <dbReference type="NCBI Taxonomy" id="138072"/>
    <lineage>
        <taxon>Bacteria</taxon>
        <taxon>Pseudomonadati</taxon>
        <taxon>Pseudomonadota</taxon>
        <taxon>Gammaproteobacteria</taxon>
        <taxon>Enterobacterales</taxon>
        <taxon>Enterobacteriaceae</taxon>
        <taxon>aphid secondary symbionts</taxon>
        <taxon>Candidatus Williamhamiltonella</taxon>
    </lineage>
</organism>
<reference evidence="2" key="1">
    <citation type="submission" date="2016-10" db="EMBL/GenBank/DDBJ databases">
        <authorList>
            <person name="Chevignon G."/>
        </authorList>
    </citation>
    <scope>NUCLEOTIDE SEQUENCE [LARGE SCALE GENOMIC DNA]</scope>
    <source>
        <strain evidence="2">A2C</strain>
    </source>
</reference>
<dbReference type="RefSeq" id="WP_100103170.1">
    <property type="nucleotide sequence ID" value="NZ_CP017610.1"/>
</dbReference>
<proteinExistence type="predicted"/>
<dbReference type="AlphaFoldDB" id="A0A2D3T1H4"/>
<dbReference type="EMBL" id="CP017606">
    <property type="protein sequence ID" value="ATW29662.1"/>
    <property type="molecule type" value="Genomic_DNA"/>
</dbReference>
<protein>
    <submittedName>
        <fullName evidence="1">Uncharacterized protein</fullName>
    </submittedName>
</protein>